<evidence type="ECO:0000313" key="4">
    <source>
        <dbReference type="Proteomes" id="UP000266441"/>
    </source>
</evidence>
<reference evidence="3 4" key="1">
    <citation type="journal article" date="2015" name="Int. J. Syst. Evol. Microbiol.">
        <title>Mariniphaga sediminis sp. nov., isolated from coastal sediment.</title>
        <authorList>
            <person name="Wang F.Q."/>
            <person name="Shen Q.Y."/>
            <person name="Chen G.J."/>
            <person name="Du Z.J."/>
        </authorList>
    </citation>
    <scope>NUCLEOTIDE SEQUENCE [LARGE SCALE GENOMIC DNA]</scope>
    <source>
        <strain evidence="3 4">SY21</strain>
    </source>
</reference>
<comment type="caution">
    <text evidence="3">The sequence shown here is derived from an EMBL/GenBank/DDBJ whole genome shotgun (WGS) entry which is preliminary data.</text>
</comment>
<gene>
    <name evidence="3" type="ORF">D1164_16655</name>
</gene>
<dbReference type="InterPro" id="IPR036514">
    <property type="entry name" value="SGNH_hydro_sf"/>
</dbReference>
<feature type="domain" description="Sialate O-acetylesterase" evidence="2">
    <location>
        <begin position="90"/>
        <end position="339"/>
    </location>
</feature>
<keyword evidence="1" id="KW-0378">Hydrolase</keyword>
<organism evidence="3 4">
    <name type="scientific">Mariniphaga sediminis</name>
    <dbReference type="NCBI Taxonomy" id="1628158"/>
    <lineage>
        <taxon>Bacteria</taxon>
        <taxon>Pseudomonadati</taxon>
        <taxon>Bacteroidota</taxon>
        <taxon>Bacteroidia</taxon>
        <taxon>Marinilabiliales</taxon>
        <taxon>Prolixibacteraceae</taxon>
        <taxon>Mariniphaga</taxon>
    </lineage>
</organism>
<accession>A0A399CW36</accession>
<keyword evidence="4" id="KW-1185">Reference proteome</keyword>
<dbReference type="Gene3D" id="3.40.50.1110">
    <property type="entry name" value="SGNH hydrolase"/>
    <property type="match status" value="1"/>
</dbReference>
<protein>
    <submittedName>
        <fullName evidence="3">Sialate O-acetylesterase</fullName>
    </submittedName>
</protein>
<proteinExistence type="predicted"/>
<dbReference type="Pfam" id="PF03629">
    <property type="entry name" value="SASA"/>
    <property type="match status" value="1"/>
</dbReference>
<dbReference type="AlphaFoldDB" id="A0A399CW36"/>
<dbReference type="SUPFAM" id="SSF52266">
    <property type="entry name" value="SGNH hydrolase"/>
    <property type="match status" value="1"/>
</dbReference>
<name>A0A399CW36_9BACT</name>
<dbReference type="PANTHER" id="PTHR22901">
    <property type="entry name" value="SIALATE O-ACETYLESTERASE"/>
    <property type="match status" value="1"/>
</dbReference>
<dbReference type="GO" id="GO:0005975">
    <property type="term" value="P:carbohydrate metabolic process"/>
    <property type="evidence" value="ECO:0007669"/>
    <property type="project" value="TreeGrafter"/>
</dbReference>
<dbReference type="EMBL" id="QWET01000014">
    <property type="protein sequence ID" value="RIH63965.1"/>
    <property type="molecule type" value="Genomic_DNA"/>
</dbReference>
<dbReference type="PANTHER" id="PTHR22901:SF0">
    <property type="entry name" value="SIALATE O-ACETYLESTERASE"/>
    <property type="match status" value="1"/>
</dbReference>
<evidence type="ECO:0000259" key="2">
    <source>
        <dbReference type="Pfam" id="PF03629"/>
    </source>
</evidence>
<sequence length="453" mass="50715">MAISAGLKLPAVINNNMVLQQQSSCNFWGWAEPEDTVHVRLGWNGENKFCVADVSGKWRTDFTTPSAGGPYEIMIKADTTYALENILIGEVWVCSGQSNMEMPLQGYISMPVMGSNDFIAHSRNNNIRLFTVGKKVSTTPEDNCSGKWVVSEPKEAAGFSAVAYSFGKYLEEVLDIPIGLINTSWGGTPAEAWTSEATLLSEFGTLNATGFKTDGLTSSSPSVLFNGMIHPLLNYTIRGVIWYQGTSNRKRPEQYSRLFPAMIKNWRRSWNQGEFPFYFVQNAPYSFRFDENTQSAFLREAQLKTMLTVPNTGMAVTMDVGDSLSNHPPEKIIVGKRLAYWALAKTYNTEGISYSGPVYKSMKVDENRAILAFDYAKFGLTSFGKELRHFEISEDDKTFYPAQAAVKDSTVEVWSPKVKKPVSVRYCWDNYVEGTLYNNAGLPASSFRTDEWK</sequence>
<dbReference type="Proteomes" id="UP000266441">
    <property type="component" value="Unassembled WGS sequence"/>
</dbReference>
<dbReference type="InterPro" id="IPR039329">
    <property type="entry name" value="SIAE"/>
</dbReference>
<dbReference type="GO" id="GO:0001681">
    <property type="term" value="F:sialate O-acetylesterase activity"/>
    <property type="evidence" value="ECO:0007669"/>
    <property type="project" value="InterPro"/>
</dbReference>
<evidence type="ECO:0000313" key="3">
    <source>
        <dbReference type="EMBL" id="RIH63965.1"/>
    </source>
</evidence>
<evidence type="ECO:0000256" key="1">
    <source>
        <dbReference type="ARBA" id="ARBA00022801"/>
    </source>
</evidence>
<dbReference type="InterPro" id="IPR005181">
    <property type="entry name" value="SASA"/>
</dbReference>